<gene>
    <name evidence="2" type="ORF">ABE41_012275</name>
</gene>
<dbReference type="Pfam" id="PF01521">
    <property type="entry name" value="Fe-S_biosyn"/>
    <property type="match status" value="1"/>
</dbReference>
<organism evidence="2 3">
    <name type="scientific">Fictibacillus arsenicus</name>
    <dbReference type="NCBI Taxonomy" id="255247"/>
    <lineage>
        <taxon>Bacteria</taxon>
        <taxon>Bacillati</taxon>
        <taxon>Bacillota</taxon>
        <taxon>Bacilli</taxon>
        <taxon>Bacillales</taxon>
        <taxon>Fictibacillaceae</taxon>
        <taxon>Fictibacillus</taxon>
    </lineage>
</organism>
<dbReference type="AlphaFoldDB" id="A0A1B1Z5R3"/>
<name>A0A1B1Z5R3_9BACL</name>
<sequence length="112" mass="12622">MEIVFTDAALERLQNRMQGKKGFLKLKHDTEGCGCVVSGVAALWLVDKPEDNDTRILTNGPDLYLDYNTEVFFDEKMTIDARAGNHFSLKSPSEILNPAMKYYDKTEQNTGS</sequence>
<evidence type="ECO:0000313" key="3">
    <source>
        <dbReference type="Proteomes" id="UP000077412"/>
    </source>
</evidence>
<accession>A0A1B1Z5R3</accession>
<proteinExistence type="predicted"/>
<evidence type="ECO:0000313" key="2">
    <source>
        <dbReference type="EMBL" id="ANX12788.1"/>
    </source>
</evidence>
<keyword evidence="3" id="KW-1185">Reference proteome</keyword>
<dbReference type="SUPFAM" id="SSF89360">
    <property type="entry name" value="HesB-like domain"/>
    <property type="match status" value="1"/>
</dbReference>
<protein>
    <recommendedName>
        <fullName evidence="1">Core domain-containing protein</fullName>
    </recommendedName>
</protein>
<evidence type="ECO:0000259" key="1">
    <source>
        <dbReference type="Pfam" id="PF01521"/>
    </source>
</evidence>
<feature type="domain" description="Core" evidence="1">
    <location>
        <begin position="1"/>
        <end position="101"/>
    </location>
</feature>
<reference evidence="2 3" key="1">
    <citation type="submission" date="2016-08" db="EMBL/GenBank/DDBJ databases">
        <title>Complete genome sequence of Fictibacillus arsenicus G25-54, a strain with toxicity to nematodes and a potential arsenic-resistance activity.</title>
        <authorList>
            <person name="Zheng Z."/>
        </authorList>
    </citation>
    <scope>NUCLEOTIDE SEQUENCE [LARGE SCALE GENOMIC DNA]</scope>
    <source>
        <strain evidence="2 3">G25-54</strain>
    </source>
</reference>
<dbReference type="InterPro" id="IPR035903">
    <property type="entry name" value="HesB-like_dom_sf"/>
</dbReference>
<dbReference type="Gene3D" id="2.60.300.12">
    <property type="entry name" value="HesB-like domain"/>
    <property type="match status" value="1"/>
</dbReference>
<dbReference type="STRING" id="255247.ABE41_012275"/>
<dbReference type="KEGG" id="far:ABE41_012275"/>
<dbReference type="Proteomes" id="UP000077412">
    <property type="component" value="Chromosome"/>
</dbReference>
<dbReference type="InterPro" id="IPR000361">
    <property type="entry name" value="ATAP_core_dom"/>
</dbReference>
<dbReference type="OrthoDB" id="2361087at2"/>
<dbReference type="EMBL" id="CP016761">
    <property type="protein sequence ID" value="ANX12788.1"/>
    <property type="molecule type" value="Genomic_DNA"/>
</dbReference>
<dbReference type="RefSeq" id="WP_066290684.1">
    <property type="nucleotide sequence ID" value="NZ_CP016761.1"/>
</dbReference>